<comment type="catalytic activity">
    <reaction evidence="13">
        <text>L-seryl-[protein] + ATP = O-phospho-L-seryl-[protein] + ADP + H(+)</text>
        <dbReference type="Rhea" id="RHEA:17989"/>
        <dbReference type="Rhea" id="RHEA-COMP:9863"/>
        <dbReference type="Rhea" id="RHEA-COMP:11604"/>
        <dbReference type="ChEBI" id="CHEBI:15378"/>
        <dbReference type="ChEBI" id="CHEBI:29999"/>
        <dbReference type="ChEBI" id="CHEBI:30616"/>
        <dbReference type="ChEBI" id="CHEBI:83421"/>
        <dbReference type="ChEBI" id="CHEBI:456216"/>
        <dbReference type="EC" id="2.7.11.1"/>
    </reaction>
</comment>
<evidence type="ECO:0000256" key="11">
    <source>
        <dbReference type="ARBA" id="ARBA00023136"/>
    </source>
</evidence>
<keyword evidence="10 16" id="KW-1133">Transmembrane helix</keyword>
<name>A0A4U5PT96_POPAL</name>
<comment type="catalytic activity">
    <reaction evidence="12">
        <text>L-threonyl-[protein] + ATP = O-phospho-L-threonyl-[protein] + ADP + H(+)</text>
        <dbReference type="Rhea" id="RHEA:46608"/>
        <dbReference type="Rhea" id="RHEA-COMP:11060"/>
        <dbReference type="Rhea" id="RHEA-COMP:11605"/>
        <dbReference type="ChEBI" id="CHEBI:15378"/>
        <dbReference type="ChEBI" id="CHEBI:30013"/>
        <dbReference type="ChEBI" id="CHEBI:30616"/>
        <dbReference type="ChEBI" id="CHEBI:61977"/>
        <dbReference type="ChEBI" id="CHEBI:456216"/>
        <dbReference type="EC" id="2.7.11.1"/>
    </reaction>
</comment>
<keyword evidence="3" id="KW-1003">Cell membrane</keyword>
<dbReference type="EMBL" id="RCHU01000605">
    <property type="protein sequence ID" value="TKS00480.1"/>
    <property type="molecule type" value="Genomic_DNA"/>
</dbReference>
<evidence type="ECO:0000256" key="10">
    <source>
        <dbReference type="ARBA" id="ARBA00022989"/>
    </source>
</evidence>
<dbReference type="PANTHER" id="PTHR47982">
    <property type="entry name" value="PROLINE-RICH RECEPTOR-LIKE PROTEIN KINASE PERK4"/>
    <property type="match status" value="1"/>
</dbReference>
<dbReference type="AlphaFoldDB" id="A0A4U5PT96"/>
<evidence type="ECO:0000256" key="13">
    <source>
        <dbReference type="ARBA" id="ARBA00048679"/>
    </source>
</evidence>
<evidence type="ECO:0000256" key="5">
    <source>
        <dbReference type="ARBA" id="ARBA00022679"/>
    </source>
</evidence>
<dbReference type="Gene3D" id="3.30.200.20">
    <property type="entry name" value="Phosphorylase Kinase, domain 1"/>
    <property type="match status" value="1"/>
</dbReference>
<dbReference type="Pfam" id="PF07714">
    <property type="entry name" value="PK_Tyr_Ser-Thr"/>
    <property type="match status" value="1"/>
</dbReference>
<feature type="compositionally biased region" description="Polar residues" evidence="15">
    <location>
        <begin position="267"/>
        <end position="278"/>
    </location>
</feature>
<dbReference type="PROSITE" id="PS50011">
    <property type="entry name" value="PROTEIN_KINASE_DOM"/>
    <property type="match status" value="1"/>
</dbReference>
<reference evidence="18" key="1">
    <citation type="submission" date="2018-10" db="EMBL/GenBank/DDBJ databases">
        <title>Population genomic analysis revealed the cold adaptation of white poplar.</title>
        <authorList>
            <person name="Liu Y.-J."/>
        </authorList>
    </citation>
    <scope>NUCLEOTIDE SEQUENCE [LARGE SCALE GENOMIC DNA]</scope>
    <source>
        <strain evidence="18">PAL-ZL1</strain>
    </source>
</reference>
<dbReference type="STRING" id="43335.A0A4U5PT96"/>
<dbReference type="PRINTS" id="PR01217">
    <property type="entry name" value="PRICHEXTENSN"/>
</dbReference>
<sequence length="669" mass="70281">MASLTPSPDSSPSLIPISISPPSPPSSPDSTTNSPPPSTSQPDKTTDPPVPSTPSNPATPPPQSPPPTPPAASPPAQPLSPPPSPIIPSTPPPSAPPPSPPASPPQAPPALTPPSPPAAPPPASTTSPPPPNEYPPPPVSTSAPPQASPTPPPPLQAVSPSPPPPANVPIPPSTNSPPPPTAKSPETPPAPPTVTTPPPSSQSDSPPPKTNSPPPPIPTLPSPPPSVPSTSSTPPSISPPAPPVNSSATGSPTSPIPSIPTEKPTARATNDTNVSANTSSSGPGGSNSGGAVAIGIVVGFVALSLLVMGVWFAQKRKRRKGENIGYTMPSPFASSQNSDSLFLKPYPPAPLVGSHSGSDFIYSPSEPGVINNSRSWFTYEELVQATNGFSAQNRLGEGGFGCVYKGVLVDGREVAVKQLKIGGSQGEREFRAEVEIISRVHHRHLVSLVGYCISENQRLLVYDFLPNDTLYYHLHGEGRPLMDWATRVKVAAGAARGIAYLHEDCHPRIIHRDIKSSNILLDDTFEAQVSDFGLAKIALELDSNTHARPLLTTALENEDFEALVDPELEKNYVPSEMFRMIEAAAACVRHSAAKRPRMSQVVRALDLLDESSDLSNGMKPGQSEIFDSRQHSAQIRMFQRLAFGSQDYSSDFFDHTQSSWRSRDPGGYV</sequence>
<dbReference type="GO" id="GO:0005524">
    <property type="term" value="F:ATP binding"/>
    <property type="evidence" value="ECO:0007669"/>
    <property type="project" value="UniProtKB-UniRule"/>
</dbReference>
<feature type="binding site" evidence="14">
    <location>
        <position position="417"/>
    </location>
    <ligand>
        <name>ATP</name>
        <dbReference type="ChEBI" id="CHEBI:30616"/>
    </ligand>
</feature>
<keyword evidence="4" id="KW-0723">Serine/threonine-protein kinase</keyword>
<evidence type="ECO:0000256" key="8">
    <source>
        <dbReference type="ARBA" id="ARBA00022777"/>
    </source>
</evidence>
<evidence type="ECO:0000256" key="2">
    <source>
        <dbReference type="ARBA" id="ARBA00012513"/>
    </source>
</evidence>
<evidence type="ECO:0000256" key="1">
    <source>
        <dbReference type="ARBA" id="ARBA00004162"/>
    </source>
</evidence>
<evidence type="ECO:0000256" key="6">
    <source>
        <dbReference type="ARBA" id="ARBA00022692"/>
    </source>
</evidence>
<dbReference type="GO" id="GO:0005886">
    <property type="term" value="C:plasma membrane"/>
    <property type="evidence" value="ECO:0007669"/>
    <property type="project" value="UniProtKB-SubCell"/>
</dbReference>
<dbReference type="Gene3D" id="1.10.510.10">
    <property type="entry name" value="Transferase(Phosphotransferase) domain 1"/>
    <property type="match status" value="2"/>
</dbReference>
<evidence type="ECO:0000259" key="17">
    <source>
        <dbReference type="PROSITE" id="PS50011"/>
    </source>
</evidence>
<evidence type="ECO:0000256" key="14">
    <source>
        <dbReference type="PROSITE-ProRule" id="PRU10141"/>
    </source>
</evidence>
<keyword evidence="7 14" id="KW-0547">Nucleotide-binding</keyword>
<proteinExistence type="predicted"/>
<accession>A0A4U5PT96</accession>
<dbReference type="InterPro" id="IPR000719">
    <property type="entry name" value="Prot_kinase_dom"/>
</dbReference>
<dbReference type="FunFam" id="3.30.200.20:FF:000212">
    <property type="entry name" value="Proline-rich receptor-like protein kinase PERK8"/>
    <property type="match status" value="1"/>
</dbReference>
<dbReference type="InterPro" id="IPR017441">
    <property type="entry name" value="Protein_kinase_ATP_BS"/>
</dbReference>
<dbReference type="InterPro" id="IPR047117">
    <property type="entry name" value="PERK1-13-like"/>
</dbReference>
<feature type="compositionally biased region" description="Low complexity" evidence="15">
    <location>
        <begin position="244"/>
        <end position="253"/>
    </location>
</feature>
<gene>
    <name evidence="18" type="ORF">D5086_0000183440</name>
</gene>
<evidence type="ECO:0000256" key="16">
    <source>
        <dbReference type="SAM" id="Phobius"/>
    </source>
</evidence>
<feature type="compositionally biased region" description="Pro residues" evidence="15">
    <location>
        <begin position="48"/>
        <end position="139"/>
    </location>
</feature>
<evidence type="ECO:0000313" key="18">
    <source>
        <dbReference type="EMBL" id="TKS00480.1"/>
    </source>
</evidence>
<dbReference type="InterPro" id="IPR011009">
    <property type="entry name" value="Kinase-like_dom_sf"/>
</dbReference>
<keyword evidence="18" id="KW-0675">Receptor</keyword>
<comment type="caution">
    <text evidence="18">The sequence shown here is derived from an EMBL/GenBank/DDBJ whole genome shotgun (WGS) entry which is preliminary data.</text>
</comment>
<evidence type="ECO:0000256" key="3">
    <source>
        <dbReference type="ARBA" id="ARBA00022475"/>
    </source>
</evidence>
<feature type="domain" description="Protein kinase" evidence="17">
    <location>
        <begin position="389"/>
        <end position="669"/>
    </location>
</feature>
<keyword evidence="6 16" id="KW-0812">Transmembrane</keyword>
<keyword evidence="9 14" id="KW-0067">ATP-binding</keyword>
<evidence type="ECO:0000256" key="9">
    <source>
        <dbReference type="ARBA" id="ARBA00022840"/>
    </source>
</evidence>
<dbReference type="PANTHER" id="PTHR47982:SF32">
    <property type="entry name" value="NON-SPECIFIC SERINE_THREONINE PROTEIN KINASE"/>
    <property type="match status" value="1"/>
</dbReference>
<protein>
    <recommendedName>
        <fullName evidence="2">non-specific serine/threonine protein kinase</fullName>
        <ecNumber evidence="2">2.7.11.1</ecNumber>
    </recommendedName>
</protein>
<dbReference type="GO" id="GO:0004674">
    <property type="term" value="F:protein serine/threonine kinase activity"/>
    <property type="evidence" value="ECO:0007669"/>
    <property type="project" value="UniProtKB-KW"/>
</dbReference>
<comment type="subcellular location">
    <subcellularLocation>
        <location evidence="1">Cell membrane</location>
        <topology evidence="1">Single-pass membrane protein</topology>
    </subcellularLocation>
</comment>
<evidence type="ECO:0000256" key="4">
    <source>
        <dbReference type="ARBA" id="ARBA00022527"/>
    </source>
</evidence>
<dbReference type="InterPro" id="IPR008271">
    <property type="entry name" value="Ser/Thr_kinase_AS"/>
</dbReference>
<dbReference type="SMART" id="SM00220">
    <property type="entry name" value="S_TKc"/>
    <property type="match status" value="1"/>
</dbReference>
<keyword evidence="11 16" id="KW-0472">Membrane</keyword>
<feature type="compositionally biased region" description="Low complexity" evidence="15">
    <location>
        <begin position="1"/>
        <end position="18"/>
    </location>
</feature>
<evidence type="ECO:0000256" key="7">
    <source>
        <dbReference type="ARBA" id="ARBA00022741"/>
    </source>
</evidence>
<dbReference type="PROSITE" id="PS00108">
    <property type="entry name" value="PROTEIN_KINASE_ST"/>
    <property type="match status" value="1"/>
</dbReference>
<dbReference type="EC" id="2.7.11.1" evidence="2"/>
<feature type="compositionally biased region" description="Pro residues" evidence="15">
    <location>
        <begin position="146"/>
        <end position="227"/>
    </location>
</feature>
<evidence type="ECO:0000256" key="12">
    <source>
        <dbReference type="ARBA" id="ARBA00047899"/>
    </source>
</evidence>
<evidence type="ECO:0000256" key="15">
    <source>
        <dbReference type="SAM" id="MobiDB-lite"/>
    </source>
</evidence>
<dbReference type="PROSITE" id="PS00107">
    <property type="entry name" value="PROTEIN_KINASE_ATP"/>
    <property type="match status" value="1"/>
</dbReference>
<keyword evidence="5" id="KW-0808">Transferase</keyword>
<dbReference type="SUPFAM" id="SSF56112">
    <property type="entry name" value="Protein kinase-like (PK-like)"/>
    <property type="match status" value="1"/>
</dbReference>
<organism evidence="18">
    <name type="scientific">Populus alba</name>
    <name type="common">White poplar</name>
    <dbReference type="NCBI Taxonomy" id="43335"/>
    <lineage>
        <taxon>Eukaryota</taxon>
        <taxon>Viridiplantae</taxon>
        <taxon>Streptophyta</taxon>
        <taxon>Embryophyta</taxon>
        <taxon>Tracheophyta</taxon>
        <taxon>Spermatophyta</taxon>
        <taxon>Magnoliopsida</taxon>
        <taxon>eudicotyledons</taxon>
        <taxon>Gunneridae</taxon>
        <taxon>Pentapetalae</taxon>
        <taxon>rosids</taxon>
        <taxon>fabids</taxon>
        <taxon>Malpighiales</taxon>
        <taxon>Salicaceae</taxon>
        <taxon>Saliceae</taxon>
        <taxon>Populus</taxon>
    </lineage>
</organism>
<feature type="transmembrane region" description="Helical" evidence="16">
    <location>
        <begin position="290"/>
        <end position="313"/>
    </location>
</feature>
<dbReference type="InterPro" id="IPR001245">
    <property type="entry name" value="Ser-Thr/Tyr_kinase_cat_dom"/>
</dbReference>
<dbReference type="FunFam" id="1.10.510.10:FF:001424">
    <property type="entry name" value="Protein kinase superfamily protein"/>
    <property type="match status" value="1"/>
</dbReference>
<feature type="region of interest" description="Disordered" evidence="15">
    <location>
        <begin position="1"/>
        <end position="286"/>
    </location>
</feature>
<keyword evidence="8 18" id="KW-0418">Kinase</keyword>